<gene>
    <name evidence="4" type="ORF">SAMN05192532_10821</name>
</gene>
<evidence type="ECO:0000313" key="4">
    <source>
        <dbReference type="EMBL" id="SFE98773.1"/>
    </source>
</evidence>
<dbReference type="RefSeq" id="WP_177194839.1">
    <property type="nucleotide sequence ID" value="NZ_FONT01000008.1"/>
</dbReference>
<dbReference type="InterPro" id="IPR000674">
    <property type="entry name" value="Ald_Oxase/Xan_DH_a/b"/>
</dbReference>
<dbReference type="InterPro" id="IPR016208">
    <property type="entry name" value="Ald_Oxase/xanthine_DH-like"/>
</dbReference>
<dbReference type="InterPro" id="IPR008274">
    <property type="entry name" value="AldOxase/xan_DH_MoCoBD1"/>
</dbReference>
<evidence type="ECO:0000259" key="3">
    <source>
        <dbReference type="SMART" id="SM01008"/>
    </source>
</evidence>
<dbReference type="PANTHER" id="PTHR11908">
    <property type="entry name" value="XANTHINE DEHYDROGENASE"/>
    <property type="match status" value="1"/>
</dbReference>
<dbReference type="InterPro" id="IPR037165">
    <property type="entry name" value="AldOxase/xan_DH_Mopterin-bd_sf"/>
</dbReference>
<dbReference type="InterPro" id="IPR036856">
    <property type="entry name" value="Ald_Oxase/Xan_DH_a/b_sf"/>
</dbReference>
<dbReference type="SMART" id="SM01008">
    <property type="entry name" value="Ald_Xan_dh_C"/>
    <property type="match status" value="1"/>
</dbReference>
<sequence length="794" mass="87362">MSNFIGKNVRRKEDHRLLSGNGEFVADIKMADSHEAAFLRSTHAHAKIKKIDTTQAKELEGVAAVLTGNDIKGLIEPFKFFKEFGETPPNAEEINLMTQVASKELLASEKVLYVGHPIAVVVAENRYVAEDALELIEVDYEPLPAVVNPEKAVENDSPLVHENIKNNVHTSFEVVVGDFQKAASEADQVLQTEIKFPRIHCNPLETRGILSNYNRRRDELTVYTSTQIPFVVKNYLVSMLGLIEENVRVIAPDVGGGFGPKGGVYPEEILVSYLSIQLNKPVRWVEDRVEHLQATRHSRDQLHKVEVAFNDNGDILGLKDNYILDSGCMNYFNLTCAYNTAAHMRGLFKIPHYEANARIVLTNKTPNVPYRGAGRPEAVFTMDRVLYLVAEKLGMDMVDVIKKNLIRAEEMPYDQGFYYKDGGKVVYDSGNYPEALEKVLEISEYEKYKKVKEEKKDDTKSIGIGISSYVEGTGTGPFEGAVVKLDGSGKIIASAGASPQGQSHETTLAQIVADQFNVDPTDVLIRVGDTGALPHGAGTFASRSAVNAGSALYEASQIMKEKLLRLAADELSDTIDNVTLKDGEVKSKNGKSISFRKLAQLAKPIPLFKAKRNVEPDLEGTYYFFPPTVTYSSSFHVAVVEVDKKTGKFDIIDYSIVHDSGKIINPKIVEGQIQGGIAQGIGQSVYEELVYDENGQLISGTYMDYLLPTSMEIPKVRMDHQEYLSTRNPLGIKGVGEGGAISPPAALANAVSDALSPLTINLNQLPISPSNLRSLILKAEKNEKAKREGAVHEG</sequence>
<evidence type="ECO:0000313" key="5">
    <source>
        <dbReference type="Proteomes" id="UP000199516"/>
    </source>
</evidence>
<dbReference type="EMBL" id="FONT01000008">
    <property type="protein sequence ID" value="SFE98773.1"/>
    <property type="molecule type" value="Genomic_DNA"/>
</dbReference>
<dbReference type="InterPro" id="IPR046867">
    <property type="entry name" value="AldOxase/xan_DH_MoCoBD2"/>
</dbReference>
<dbReference type="Gene3D" id="3.30.365.10">
    <property type="entry name" value="Aldehyde oxidase/xanthine dehydrogenase, molybdopterin binding domain"/>
    <property type="match status" value="4"/>
</dbReference>
<accession>A0A1I2F1A4</accession>
<dbReference type="STRING" id="930128.SAMN05192532_10821"/>
<reference evidence="4 5" key="1">
    <citation type="submission" date="2016-10" db="EMBL/GenBank/DDBJ databases">
        <authorList>
            <person name="de Groot N.N."/>
        </authorList>
    </citation>
    <scope>NUCLEOTIDE SEQUENCE [LARGE SCALE GENOMIC DNA]</scope>
    <source>
        <strain evidence="4 5">DSM 23995</strain>
    </source>
</reference>
<evidence type="ECO:0000256" key="2">
    <source>
        <dbReference type="ARBA" id="ARBA00023002"/>
    </source>
</evidence>
<dbReference type="GO" id="GO:0016491">
    <property type="term" value="F:oxidoreductase activity"/>
    <property type="evidence" value="ECO:0007669"/>
    <property type="project" value="UniProtKB-KW"/>
</dbReference>
<keyword evidence="2" id="KW-0560">Oxidoreductase</keyword>
<dbReference type="GO" id="GO:0005506">
    <property type="term" value="F:iron ion binding"/>
    <property type="evidence" value="ECO:0007669"/>
    <property type="project" value="InterPro"/>
</dbReference>
<dbReference type="Proteomes" id="UP000199516">
    <property type="component" value="Unassembled WGS sequence"/>
</dbReference>
<dbReference type="AlphaFoldDB" id="A0A1I2F1A4"/>
<dbReference type="Gene3D" id="3.90.1170.50">
    <property type="entry name" value="Aldehyde oxidase/xanthine dehydrogenase, a/b hammerhead"/>
    <property type="match status" value="1"/>
</dbReference>
<dbReference type="SUPFAM" id="SSF56003">
    <property type="entry name" value="Molybdenum cofactor-binding domain"/>
    <property type="match status" value="1"/>
</dbReference>
<dbReference type="Pfam" id="PF20256">
    <property type="entry name" value="MoCoBD_2"/>
    <property type="match status" value="1"/>
</dbReference>
<keyword evidence="1" id="KW-0500">Molybdenum</keyword>
<protein>
    <submittedName>
        <fullName evidence="4">Carbon-monoxide dehydrogenase large subunit</fullName>
    </submittedName>
</protein>
<dbReference type="PANTHER" id="PTHR11908:SF132">
    <property type="entry name" value="ALDEHYDE OXIDASE 1-RELATED"/>
    <property type="match status" value="1"/>
</dbReference>
<evidence type="ECO:0000256" key="1">
    <source>
        <dbReference type="ARBA" id="ARBA00022505"/>
    </source>
</evidence>
<organism evidence="4 5">
    <name type="scientific">Alteribacillus iranensis</name>
    <dbReference type="NCBI Taxonomy" id="930128"/>
    <lineage>
        <taxon>Bacteria</taxon>
        <taxon>Bacillati</taxon>
        <taxon>Bacillota</taxon>
        <taxon>Bacilli</taxon>
        <taxon>Bacillales</taxon>
        <taxon>Bacillaceae</taxon>
        <taxon>Alteribacillus</taxon>
    </lineage>
</organism>
<proteinExistence type="predicted"/>
<keyword evidence="5" id="KW-1185">Reference proteome</keyword>
<dbReference type="Pfam" id="PF02738">
    <property type="entry name" value="MoCoBD_1"/>
    <property type="match status" value="1"/>
</dbReference>
<name>A0A1I2F1A4_9BACI</name>
<feature type="domain" description="Aldehyde oxidase/xanthine dehydrogenase a/b hammerhead" evidence="3">
    <location>
        <begin position="19"/>
        <end position="144"/>
    </location>
</feature>
<dbReference type="Pfam" id="PF01315">
    <property type="entry name" value="Ald_Xan_dh_C"/>
    <property type="match status" value="1"/>
</dbReference>
<dbReference type="SUPFAM" id="SSF54665">
    <property type="entry name" value="CO dehydrogenase molybdoprotein N-domain-like"/>
    <property type="match status" value="1"/>
</dbReference>